<reference evidence="14" key="1">
    <citation type="submission" date="2018-06" db="EMBL/GenBank/DDBJ databases">
        <authorList>
            <person name="Zhirakovskaya E."/>
        </authorList>
    </citation>
    <scope>NUCLEOTIDE SEQUENCE</scope>
</reference>
<dbReference type="InterPro" id="IPR029063">
    <property type="entry name" value="SAM-dependent_MTases_sf"/>
</dbReference>
<proteinExistence type="predicted"/>
<dbReference type="NCBIfam" id="TIGR00563">
    <property type="entry name" value="rsmB"/>
    <property type="match status" value="1"/>
</dbReference>
<evidence type="ECO:0000256" key="9">
    <source>
        <dbReference type="ARBA" id="ARBA00022884"/>
    </source>
</evidence>
<evidence type="ECO:0000259" key="13">
    <source>
        <dbReference type="PROSITE" id="PS51686"/>
    </source>
</evidence>
<keyword evidence="8" id="KW-0949">S-adenosyl-L-methionine</keyword>
<feature type="domain" description="SAM-dependent MTase RsmB/NOP-type" evidence="13">
    <location>
        <begin position="164"/>
        <end position="402"/>
    </location>
</feature>
<accession>A0A3B1DC64</accession>
<dbReference type="Gene3D" id="3.40.50.150">
    <property type="entry name" value="Vaccinia Virus protein VP39"/>
    <property type="match status" value="1"/>
</dbReference>
<dbReference type="Pfam" id="PF01189">
    <property type="entry name" value="Methyltr_RsmB-F"/>
    <property type="match status" value="1"/>
</dbReference>
<dbReference type="GO" id="GO:0003723">
    <property type="term" value="F:RNA binding"/>
    <property type="evidence" value="ECO:0007669"/>
    <property type="project" value="UniProtKB-KW"/>
</dbReference>
<dbReference type="Pfam" id="PF22458">
    <property type="entry name" value="RsmF-B_ferredox"/>
    <property type="match status" value="1"/>
</dbReference>
<dbReference type="PROSITE" id="PS51686">
    <property type="entry name" value="SAM_MT_RSMB_NOP"/>
    <property type="match status" value="1"/>
</dbReference>
<sequence>MKKQNPRLLALRALTEIWRKDKRPREVLDSYAATLDSRDMAFIQELVYGVIRNRLYIDRCLTAYLKNPSGLKHATLNNLRLGVYQALFMRVPDRAVVFETTEVEKAAGRNAGLVNAVLRKVVTGKACPTLPEDPTERISIVTSHPGWLVRRWIERFGVSEAEALAKANNTIPPLTLRVNTLGTDREKVAGRLSEMGIEFKYTDFSPVGIKIQGSYVFREIEGLLGDVFIQDEAAQLITFILQPREGQAILDACAAPGGKTTHIAELTGDRARVYAVESSAERLRILQENVGRQGLGSVKMICSDIREFKPPEMFHRILLDAPCSSLGVIRRNPDVRYKHSPEELSRFHEKQVEMLTTVSRHLLPNGILLYSVCSTEPEEGEEVVRRFLHKEREFFIIEDTES</sequence>
<keyword evidence="7 14" id="KW-0808">Transferase</keyword>
<keyword evidence="4" id="KW-0963">Cytoplasm</keyword>
<name>A0A3B1DC64_9ZZZZ</name>
<dbReference type="InterPro" id="IPR004573">
    <property type="entry name" value="rRNA_ssu_MeTfrase_B"/>
</dbReference>
<dbReference type="PRINTS" id="PR02008">
    <property type="entry name" value="RCMTFAMILY"/>
</dbReference>
<organism evidence="14">
    <name type="scientific">hydrothermal vent metagenome</name>
    <dbReference type="NCBI Taxonomy" id="652676"/>
    <lineage>
        <taxon>unclassified sequences</taxon>
        <taxon>metagenomes</taxon>
        <taxon>ecological metagenomes</taxon>
    </lineage>
</organism>
<evidence type="ECO:0000256" key="11">
    <source>
        <dbReference type="ARBA" id="ARBA00031088"/>
    </source>
</evidence>
<gene>
    <name evidence="14" type="ORF">MNBD_NITROSPIRAE03-337</name>
</gene>
<keyword evidence="9" id="KW-0694">RNA-binding</keyword>
<dbReference type="NCBIfam" id="NF011494">
    <property type="entry name" value="PRK14902.1"/>
    <property type="match status" value="1"/>
</dbReference>
<evidence type="ECO:0000256" key="6">
    <source>
        <dbReference type="ARBA" id="ARBA00022603"/>
    </source>
</evidence>
<comment type="catalytic activity">
    <reaction evidence="12">
        <text>cytidine(967) in 16S rRNA + S-adenosyl-L-methionine = 5-methylcytidine(967) in 16S rRNA + S-adenosyl-L-homocysteine + H(+)</text>
        <dbReference type="Rhea" id="RHEA:42748"/>
        <dbReference type="Rhea" id="RHEA-COMP:10219"/>
        <dbReference type="Rhea" id="RHEA-COMP:10220"/>
        <dbReference type="ChEBI" id="CHEBI:15378"/>
        <dbReference type="ChEBI" id="CHEBI:57856"/>
        <dbReference type="ChEBI" id="CHEBI:59789"/>
        <dbReference type="ChEBI" id="CHEBI:74483"/>
        <dbReference type="ChEBI" id="CHEBI:82748"/>
        <dbReference type="EC" id="2.1.1.176"/>
    </reaction>
</comment>
<dbReference type="GO" id="GO:0006355">
    <property type="term" value="P:regulation of DNA-templated transcription"/>
    <property type="evidence" value="ECO:0007669"/>
    <property type="project" value="InterPro"/>
</dbReference>
<evidence type="ECO:0000256" key="10">
    <source>
        <dbReference type="ARBA" id="ARBA00030399"/>
    </source>
</evidence>
<dbReference type="PANTHER" id="PTHR22807:SF53">
    <property type="entry name" value="RIBOSOMAL RNA SMALL SUBUNIT METHYLTRANSFERASE B-RELATED"/>
    <property type="match status" value="1"/>
</dbReference>
<dbReference type="InterPro" id="IPR001678">
    <property type="entry name" value="MeTrfase_RsmB-F_NOP2_dom"/>
</dbReference>
<comment type="function">
    <text evidence="1">Specifically methylates the cytosine at position 967 (m5C967) of 16S rRNA.</text>
</comment>
<dbReference type="Pfam" id="PF01029">
    <property type="entry name" value="NusB"/>
    <property type="match status" value="1"/>
</dbReference>
<dbReference type="CDD" id="cd02440">
    <property type="entry name" value="AdoMet_MTases"/>
    <property type="match status" value="1"/>
</dbReference>
<dbReference type="SUPFAM" id="SSF53335">
    <property type="entry name" value="S-adenosyl-L-methionine-dependent methyltransferases"/>
    <property type="match status" value="1"/>
</dbReference>
<evidence type="ECO:0000256" key="4">
    <source>
        <dbReference type="ARBA" id="ARBA00022490"/>
    </source>
</evidence>
<evidence type="ECO:0000256" key="8">
    <source>
        <dbReference type="ARBA" id="ARBA00022691"/>
    </source>
</evidence>
<evidence type="ECO:0000256" key="12">
    <source>
        <dbReference type="ARBA" id="ARBA00047283"/>
    </source>
</evidence>
<dbReference type="InterPro" id="IPR006027">
    <property type="entry name" value="NusB_RsmB_TIM44"/>
</dbReference>
<evidence type="ECO:0000256" key="5">
    <source>
        <dbReference type="ARBA" id="ARBA00022552"/>
    </source>
</evidence>
<protein>
    <recommendedName>
        <fullName evidence="3">16S rRNA (cytosine(967)-C(5))-methyltransferase</fullName>
        <ecNumber evidence="3">2.1.1.176</ecNumber>
    </recommendedName>
    <alternativeName>
        <fullName evidence="10">16S rRNA m5C967 methyltransferase</fullName>
    </alternativeName>
    <alternativeName>
        <fullName evidence="11">rRNA (cytosine-C(5)-)-methyltransferase RsmB</fullName>
    </alternativeName>
</protein>
<evidence type="ECO:0000256" key="1">
    <source>
        <dbReference type="ARBA" id="ARBA00002724"/>
    </source>
</evidence>
<dbReference type="InterPro" id="IPR054728">
    <property type="entry name" value="RsmB-like_ferredoxin"/>
</dbReference>
<dbReference type="GO" id="GO:0008649">
    <property type="term" value="F:rRNA methyltransferase activity"/>
    <property type="evidence" value="ECO:0007669"/>
    <property type="project" value="InterPro"/>
</dbReference>
<keyword evidence="6 14" id="KW-0489">Methyltransferase</keyword>
<dbReference type="PANTHER" id="PTHR22807">
    <property type="entry name" value="NOP2 YEAST -RELATED NOL1/NOP2/FMU SUN DOMAIN-CONTAINING"/>
    <property type="match status" value="1"/>
</dbReference>
<evidence type="ECO:0000256" key="3">
    <source>
        <dbReference type="ARBA" id="ARBA00012140"/>
    </source>
</evidence>
<dbReference type="Gene3D" id="1.10.940.10">
    <property type="entry name" value="NusB-like"/>
    <property type="match status" value="1"/>
</dbReference>
<dbReference type="Gene3D" id="3.30.70.1170">
    <property type="entry name" value="Sun protein, domain 3"/>
    <property type="match status" value="1"/>
</dbReference>
<dbReference type="AlphaFoldDB" id="A0A3B1DC64"/>
<dbReference type="InterPro" id="IPR049560">
    <property type="entry name" value="MeTrfase_RsmB-F_NOP2_cat"/>
</dbReference>
<dbReference type="GO" id="GO:0005737">
    <property type="term" value="C:cytoplasm"/>
    <property type="evidence" value="ECO:0007669"/>
    <property type="project" value="UniProtKB-SubCell"/>
</dbReference>
<dbReference type="InterPro" id="IPR023267">
    <property type="entry name" value="RCMT"/>
</dbReference>
<dbReference type="EMBL" id="UOGI01000190">
    <property type="protein sequence ID" value="VAX33624.1"/>
    <property type="molecule type" value="Genomic_DNA"/>
</dbReference>
<keyword evidence="5" id="KW-0698">rRNA processing</keyword>
<evidence type="ECO:0000256" key="2">
    <source>
        <dbReference type="ARBA" id="ARBA00004496"/>
    </source>
</evidence>
<evidence type="ECO:0000313" key="14">
    <source>
        <dbReference type="EMBL" id="VAX33624.1"/>
    </source>
</evidence>
<feature type="non-terminal residue" evidence="14">
    <location>
        <position position="402"/>
    </location>
</feature>
<comment type="subcellular location">
    <subcellularLocation>
        <location evidence="2">Cytoplasm</location>
    </subcellularLocation>
</comment>
<dbReference type="InterPro" id="IPR035926">
    <property type="entry name" value="NusB-like_sf"/>
</dbReference>
<dbReference type="SUPFAM" id="SSF48013">
    <property type="entry name" value="NusB-like"/>
    <property type="match status" value="1"/>
</dbReference>
<evidence type="ECO:0000256" key="7">
    <source>
        <dbReference type="ARBA" id="ARBA00022679"/>
    </source>
</evidence>
<dbReference type="EC" id="2.1.1.176" evidence="3"/>